<proteinExistence type="inferred from homology"/>
<dbReference type="Pfam" id="PF00294">
    <property type="entry name" value="PfkB"/>
    <property type="match status" value="1"/>
</dbReference>
<dbReference type="GO" id="GO:0016301">
    <property type="term" value="F:kinase activity"/>
    <property type="evidence" value="ECO:0007669"/>
    <property type="project" value="UniProtKB-KW"/>
</dbReference>
<dbReference type="PROSITE" id="PS00584">
    <property type="entry name" value="PFKB_KINASES_2"/>
    <property type="match status" value="1"/>
</dbReference>
<dbReference type="InterPro" id="IPR029056">
    <property type="entry name" value="Ribokinase-like"/>
</dbReference>
<protein>
    <submittedName>
        <fullName evidence="6">Carbohydrate kinase family protein</fullName>
    </submittedName>
</protein>
<evidence type="ECO:0000256" key="2">
    <source>
        <dbReference type="ARBA" id="ARBA00022679"/>
    </source>
</evidence>
<dbReference type="PANTHER" id="PTHR10584:SF166">
    <property type="entry name" value="RIBOKINASE"/>
    <property type="match status" value="1"/>
</dbReference>
<dbReference type="InterPro" id="IPR011611">
    <property type="entry name" value="PfkB_dom"/>
</dbReference>
<feature type="domain" description="Carbohydrate kinase PfkB" evidence="5">
    <location>
        <begin position="1"/>
        <end position="287"/>
    </location>
</feature>
<reference evidence="6 7" key="1">
    <citation type="journal article" date="2016" name="Genome Announc.">
        <title>Draft Genome Sequence of Criibacterium bergeronii gen. nov., sp. nov., Strain CCRI-22567T, Isolated from a Vaginal Sample from a Woman with Bacterial Vaginosis.</title>
        <authorList>
            <person name="Maheux A.F."/>
            <person name="Berube E."/>
            <person name="Boudreau D.K."/>
            <person name="Raymond F."/>
            <person name="Corbeil J."/>
            <person name="Roy P.H."/>
            <person name="Boissinot M."/>
            <person name="Omar R.F."/>
        </authorList>
    </citation>
    <scope>NUCLEOTIDE SEQUENCE [LARGE SCALE GENOMIC DNA]</scope>
    <source>
        <strain evidence="6 7">CCRI-22567</strain>
    </source>
</reference>
<dbReference type="STRING" id="1871336.BBG48_09920"/>
<sequence length="299" mass="33094">MKKALIIGSTVCDIMIYVDKMPKTSEDEHAKSQNINLGGCAYNVVSILHNLDIPYDFISPVGQGIYGDFVKNKLKEKNIHTSIYTELTNGCCYCIVENGGERSFISYHGAEYRFNKSWLENLDLNSYSYIYVCGLEVEDKDGEELVGSLKSFKGQIIFCPGPRVKLIKKSLMDKIFEVSPILHLNEKELKELGANDDIDVSLNKLYKKIKNIIVVTCGKDGAFYFDGKIKTFLEPIKSVVVDTIGAGDSHAGGLISSLCAGNDMKKSVAFANKVASKIVSISGTDLPKSEFKELKKDLL</sequence>
<dbReference type="PRINTS" id="PR00990">
    <property type="entry name" value="RIBOKINASE"/>
</dbReference>
<evidence type="ECO:0000256" key="3">
    <source>
        <dbReference type="ARBA" id="ARBA00022777"/>
    </source>
</evidence>
<accession>A0A371IKB2</accession>
<keyword evidence="3 4" id="KW-0418">Kinase</keyword>
<evidence type="ECO:0000256" key="4">
    <source>
        <dbReference type="RuleBase" id="RU003704"/>
    </source>
</evidence>
<dbReference type="AlphaFoldDB" id="A0A371IKB2"/>
<dbReference type="SUPFAM" id="SSF53613">
    <property type="entry name" value="Ribokinase-like"/>
    <property type="match status" value="1"/>
</dbReference>
<dbReference type="GO" id="GO:0006796">
    <property type="term" value="P:phosphate-containing compound metabolic process"/>
    <property type="evidence" value="ECO:0007669"/>
    <property type="project" value="UniProtKB-ARBA"/>
</dbReference>
<evidence type="ECO:0000313" key="6">
    <source>
        <dbReference type="EMBL" id="RDY20904.1"/>
    </source>
</evidence>
<dbReference type="RefSeq" id="WP_068913236.1">
    <property type="nucleotide sequence ID" value="NZ_MBEW02000017.1"/>
</dbReference>
<name>A0A371IKB2_9FIRM</name>
<evidence type="ECO:0000313" key="7">
    <source>
        <dbReference type="Proteomes" id="UP000093352"/>
    </source>
</evidence>
<dbReference type="GO" id="GO:0005829">
    <property type="term" value="C:cytosol"/>
    <property type="evidence" value="ECO:0007669"/>
    <property type="project" value="TreeGrafter"/>
</dbReference>
<dbReference type="EMBL" id="MBEW02000017">
    <property type="protein sequence ID" value="RDY20904.1"/>
    <property type="molecule type" value="Genomic_DNA"/>
</dbReference>
<dbReference type="InterPro" id="IPR002173">
    <property type="entry name" value="Carboh/pur_kinase_PfkB_CS"/>
</dbReference>
<evidence type="ECO:0000256" key="1">
    <source>
        <dbReference type="ARBA" id="ARBA00010688"/>
    </source>
</evidence>
<dbReference type="PANTHER" id="PTHR10584">
    <property type="entry name" value="SUGAR KINASE"/>
    <property type="match status" value="1"/>
</dbReference>
<keyword evidence="2 4" id="KW-0808">Transferase</keyword>
<gene>
    <name evidence="6" type="ORF">BBG48_007515</name>
</gene>
<evidence type="ECO:0000259" key="5">
    <source>
        <dbReference type="Pfam" id="PF00294"/>
    </source>
</evidence>
<dbReference type="InterPro" id="IPR002139">
    <property type="entry name" value="Ribo/fructo_kinase"/>
</dbReference>
<keyword evidence="7" id="KW-1185">Reference proteome</keyword>
<comment type="caution">
    <text evidence="6">The sequence shown here is derived from an EMBL/GenBank/DDBJ whole genome shotgun (WGS) entry which is preliminary data.</text>
</comment>
<comment type="similarity">
    <text evidence="1 4">Belongs to the carbohydrate kinase PfkB family.</text>
</comment>
<organism evidence="6 7">
    <name type="scientific">Criibacterium bergeronii</name>
    <dbReference type="NCBI Taxonomy" id="1871336"/>
    <lineage>
        <taxon>Bacteria</taxon>
        <taxon>Bacillati</taxon>
        <taxon>Bacillota</taxon>
        <taxon>Clostridia</taxon>
        <taxon>Peptostreptococcales</taxon>
        <taxon>Filifactoraceae</taxon>
        <taxon>Criibacterium</taxon>
    </lineage>
</organism>
<dbReference type="Proteomes" id="UP000093352">
    <property type="component" value="Unassembled WGS sequence"/>
</dbReference>
<dbReference type="Gene3D" id="3.40.1190.20">
    <property type="match status" value="1"/>
</dbReference>